<dbReference type="Proteomes" id="UP000578531">
    <property type="component" value="Unassembled WGS sequence"/>
</dbReference>
<proteinExistence type="predicted"/>
<gene>
    <name evidence="2" type="ORF">HO173_006437</name>
</gene>
<feature type="region of interest" description="Disordered" evidence="1">
    <location>
        <begin position="15"/>
        <end position="38"/>
    </location>
</feature>
<dbReference type="EMBL" id="JACCJC010000025">
    <property type="protein sequence ID" value="KAF6235243.1"/>
    <property type="molecule type" value="Genomic_DNA"/>
</dbReference>
<reference evidence="2 3" key="1">
    <citation type="journal article" date="2020" name="Genomics">
        <title>Complete, high-quality genomes from long-read metagenomic sequencing of two wolf lichen thalli reveals enigmatic genome architecture.</title>
        <authorList>
            <person name="McKenzie S.K."/>
            <person name="Walston R.F."/>
            <person name="Allen J.L."/>
        </authorList>
    </citation>
    <scope>NUCLEOTIDE SEQUENCE [LARGE SCALE GENOMIC DNA]</scope>
    <source>
        <strain evidence="2">WasteWater2</strain>
    </source>
</reference>
<comment type="caution">
    <text evidence="2">The sequence shown here is derived from an EMBL/GenBank/DDBJ whole genome shotgun (WGS) entry which is preliminary data.</text>
</comment>
<dbReference type="RefSeq" id="XP_037164614.1">
    <property type="nucleotide sequence ID" value="XM_037308348.1"/>
</dbReference>
<dbReference type="GeneID" id="59288098"/>
<name>A0A8H6FV31_9LECA</name>
<evidence type="ECO:0000313" key="3">
    <source>
        <dbReference type="Proteomes" id="UP000578531"/>
    </source>
</evidence>
<feature type="compositionally biased region" description="Polar residues" evidence="1">
    <location>
        <begin position="21"/>
        <end position="38"/>
    </location>
</feature>
<protein>
    <submittedName>
        <fullName evidence="2">Uncharacterized protein</fullName>
    </submittedName>
</protein>
<dbReference type="AlphaFoldDB" id="A0A8H6FV31"/>
<accession>A0A8H6FV31</accession>
<evidence type="ECO:0000313" key="2">
    <source>
        <dbReference type="EMBL" id="KAF6235243.1"/>
    </source>
</evidence>
<sequence length="63" mass="6235">MAALNGGGALGLLPPAPIPITTDSSPMSTISMGDSANTAPAKLRLNGNGIGIQYCSPQDLPKA</sequence>
<organism evidence="2 3">
    <name type="scientific">Letharia columbiana</name>
    <dbReference type="NCBI Taxonomy" id="112416"/>
    <lineage>
        <taxon>Eukaryota</taxon>
        <taxon>Fungi</taxon>
        <taxon>Dikarya</taxon>
        <taxon>Ascomycota</taxon>
        <taxon>Pezizomycotina</taxon>
        <taxon>Lecanoromycetes</taxon>
        <taxon>OSLEUM clade</taxon>
        <taxon>Lecanoromycetidae</taxon>
        <taxon>Lecanorales</taxon>
        <taxon>Lecanorineae</taxon>
        <taxon>Parmeliaceae</taxon>
        <taxon>Letharia</taxon>
    </lineage>
</organism>
<keyword evidence="3" id="KW-1185">Reference proteome</keyword>
<evidence type="ECO:0000256" key="1">
    <source>
        <dbReference type="SAM" id="MobiDB-lite"/>
    </source>
</evidence>